<sequence>MENAELREDTDELQLAPSEETERIAEPNACIRYGEDAFADITPLCEVACIITTPMKKVLKFRSRYIGMHSNNIILLESPKITPKEIAVFLQRGYAIQACVVSAKGEGARVYFKSKVEYVLNGGSTGLLLITLPKATQVVVGLRESARLELAIDAIIDPEGHKYLGQIRDISQSGCLIVIDRSLSHYQVGNMIELTISTGDDSNSDPLKAIVKNVSQSSQYKKYGVQFEEGSVEYVKSLIERLNFCQDQQKFSL</sequence>
<dbReference type="GeneID" id="95570501"/>
<evidence type="ECO:0000313" key="4">
    <source>
        <dbReference type="Proteomes" id="UP000006228"/>
    </source>
</evidence>
<evidence type="ECO:0000256" key="1">
    <source>
        <dbReference type="SAM" id="MobiDB-lite"/>
    </source>
</evidence>
<dbReference type="InterPro" id="IPR012349">
    <property type="entry name" value="Split_barrel_FMN-bd"/>
</dbReference>
<dbReference type="Gene3D" id="2.30.110.10">
    <property type="entry name" value="Electron Transport, Fmn-binding Protein, Chain A"/>
    <property type="match status" value="1"/>
</dbReference>
<dbReference type="InterPro" id="IPR009875">
    <property type="entry name" value="PilZ_domain"/>
</dbReference>
<dbReference type="OrthoDB" id="5586887at2"/>
<dbReference type="SUPFAM" id="SSF141371">
    <property type="entry name" value="PilZ domain-like"/>
    <property type="match status" value="2"/>
</dbReference>
<reference evidence="3 4" key="1">
    <citation type="journal article" date="2012" name="Int. J. Syst. Evol. Microbiol.">
        <title>Vibrio caribbeanicus sp. nov., isolated from the marine sponge Scleritoderma cyanea.</title>
        <authorList>
            <person name="Hoffmann M."/>
            <person name="Monday S.R."/>
            <person name="Allard M.W."/>
            <person name="Strain E.A."/>
            <person name="Whittaker P."/>
            <person name="Naum M."/>
            <person name="McCarthy P.J."/>
            <person name="Lopez J.V."/>
            <person name="Fischer M."/>
            <person name="Brown E.W."/>
        </authorList>
    </citation>
    <scope>NUCLEOTIDE SEQUENCE [LARGE SCALE GENOMIC DNA]</scope>
    <source>
        <strain evidence="4">DSMZ 21326</strain>
    </source>
</reference>
<evidence type="ECO:0000259" key="2">
    <source>
        <dbReference type="Pfam" id="PF07238"/>
    </source>
</evidence>
<dbReference type="Proteomes" id="UP000006228">
    <property type="component" value="Unassembled WGS sequence"/>
</dbReference>
<dbReference type="AlphaFoldDB" id="E8MA99"/>
<dbReference type="GO" id="GO:0035438">
    <property type="term" value="F:cyclic-di-GMP binding"/>
    <property type="evidence" value="ECO:0007669"/>
    <property type="project" value="InterPro"/>
</dbReference>
<evidence type="ECO:0000313" key="3">
    <source>
        <dbReference type="EMBL" id="EGA69048.1"/>
    </source>
</evidence>
<organism evidence="3 4">
    <name type="scientific">Vibrio sinaloensis DSM 21326</name>
    <dbReference type="NCBI Taxonomy" id="945550"/>
    <lineage>
        <taxon>Bacteria</taxon>
        <taxon>Pseudomonadati</taxon>
        <taxon>Pseudomonadota</taxon>
        <taxon>Gammaproteobacteria</taxon>
        <taxon>Vibrionales</taxon>
        <taxon>Vibrionaceae</taxon>
        <taxon>Vibrio</taxon>
        <taxon>Vibrio oreintalis group</taxon>
    </lineage>
</organism>
<accession>E8MA99</accession>
<dbReference type="EMBL" id="AEVT01000093">
    <property type="protein sequence ID" value="EGA69048.1"/>
    <property type="molecule type" value="Genomic_DNA"/>
</dbReference>
<dbReference type="eggNOG" id="ENOG5031MRM">
    <property type="taxonomic scope" value="Bacteria"/>
</dbReference>
<dbReference type="Pfam" id="PF07238">
    <property type="entry name" value="PilZ"/>
    <property type="match status" value="1"/>
</dbReference>
<dbReference type="Gene3D" id="2.40.10.220">
    <property type="entry name" value="predicted glycosyltransferase like domains"/>
    <property type="match status" value="1"/>
</dbReference>
<dbReference type="RefSeq" id="WP_008079246.1">
    <property type="nucleotide sequence ID" value="NZ_AEVT01000093.1"/>
</dbReference>
<feature type="domain" description="PilZ" evidence="2">
    <location>
        <begin position="143"/>
        <end position="242"/>
    </location>
</feature>
<proteinExistence type="predicted"/>
<gene>
    <name evidence="3" type="ORF">VISI1226_07073</name>
</gene>
<protein>
    <recommendedName>
        <fullName evidence="2">PilZ domain-containing protein</fullName>
    </recommendedName>
</protein>
<name>E8MA99_PHOS4</name>
<feature type="region of interest" description="Disordered" evidence="1">
    <location>
        <begin position="1"/>
        <end position="21"/>
    </location>
</feature>
<comment type="caution">
    <text evidence="3">The sequence shown here is derived from an EMBL/GenBank/DDBJ whole genome shotgun (WGS) entry which is preliminary data.</text>
</comment>